<dbReference type="KEGG" id="aev:EI546_10285"/>
<protein>
    <submittedName>
        <fullName evidence="1">Uncharacterized protein</fullName>
    </submittedName>
</protein>
<dbReference type="EMBL" id="CP034951">
    <property type="protein sequence ID" value="QAA82084.1"/>
    <property type="molecule type" value="Genomic_DNA"/>
</dbReference>
<proteinExistence type="predicted"/>
<evidence type="ECO:0000313" key="2">
    <source>
        <dbReference type="Proteomes" id="UP000285517"/>
    </source>
</evidence>
<evidence type="ECO:0000313" key="1">
    <source>
        <dbReference type="EMBL" id="QAA82084.1"/>
    </source>
</evidence>
<dbReference type="AlphaFoldDB" id="A0A410G479"/>
<sequence>METMLKDWKLLKTGQLVGDFEGFNESKIYELTDGSFYYQTEDKFHHCEMPDPVLKIYTDGTKQILVPEGLNDYTEIQETTAFRCKVMNDFRGWSGDTIFELENGEWWKQDQYEFKYFYSYRPSVVIAKVGDCHILHVNGRNIRVKRLK</sequence>
<keyword evidence="2" id="KW-1185">Reference proteome</keyword>
<dbReference type="Proteomes" id="UP000285517">
    <property type="component" value="Chromosome"/>
</dbReference>
<reference evidence="1 2" key="1">
    <citation type="submission" date="2019-01" db="EMBL/GenBank/DDBJ databases">
        <title>Complete genome sequencing of Aequorivita sp. H23M31.</title>
        <authorList>
            <person name="Bae J.-W."/>
        </authorList>
    </citation>
    <scope>NUCLEOTIDE SEQUENCE [LARGE SCALE GENOMIC DNA]</scope>
    <source>
        <strain evidence="1 2">H23M31</strain>
    </source>
</reference>
<organism evidence="1 2">
    <name type="scientific">Aequorivita ciconiae</name>
    <dbReference type="NCBI Taxonomy" id="2494375"/>
    <lineage>
        <taxon>Bacteria</taxon>
        <taxon>Pseudomonadati</taxon>
        <taxon>Bacteroidota</taxon>
        <taxon>Flavobacteriia</taxon>
        <taxon>Flavobacteriales</taxon>
        <taxon>Flavobacteriaceae</taxon>
        <taxon>Aequorivita</taxon>
    </lineage>
</organism>
<name>A0A410G479_9FLAO</name>
<dbReference type="OrthoDB" id="4750212at2"/>
<accession>A0A410G479</accession>
<dbReference type="RefSeq" id="WP_128250458.1">
    <property type="nucleotide sequence ID" value="NZ_CP034951.1"/>
</dbReference>
<gene>
    <name evidence="1" type="ORF">EI546_10285</name>
</gene>